<keyword evidence="2" id="KW-0472">Membrane</keyword>
<evidence type="ECO:0000313" key="6">
    <source>
        <dbReference type="Proteomes" id="UP000320012"/>
    </source>
</evidence>
<dbReference type="AlphaFoldDB" id="A0A0D1JP95"/>
<gene>
    <name evidence="3" type="ORF">ab3b_01660</name>
    <name evidence="4" type="ORF">FO435_08385</name>
</gene>
<organism evidence="3 5">
    <name type="scientific">Weissella cibaria</name>
    <dbReference type="NCBI Taxonomy" id="137591"/>
    <lineage>
        <taxon>Bacteria</taxon>
        <taxon>Bacillati</taxon>
        <taxon>Bacillota</taxon>
        <taxon>Bacilli</taxon>
        <taxon>Lactobacillales</taxon>
        <taxon>Lactobacillaceae</taxon>
        <taxon>Weissella</taxon>
    </lineage>
</organism>
<name>A0A0D1JP95_9LACO</name>
<dbReference type="PATRIC" id="fig|137591.24.peg.1624"/>
<dbReference type="EMBL" id="VNHC01000002">
    <property type="protein sequence ID" value="TVV27900.1"/>
    <property type="molecule type" value="Genomic_DNA"/>
</dbReference>
<reference evidence="3 5" key="1">
    <citation type="journal article" date="2015" name="Microbiology (Mosc.)">
        <title>Genomics of the Weissella cibaria species with an examination of its metabolic traits.</title>
        <authorList>
            <person name="Lynch K.M."/>
            <person name="Lucid A."/>
            <person name="Arendt E.K."/>
            <person name="Sleator R.D."/>
            <person name="Lucey B."/>
            <person name="Coffey A."/>
        </authorList>
    </citation>
    <scope>NUCLEOTIDE SEQUENCE [LARGE SCALE GENOMIC DNA]</scope>
    <source>
        <strain evidence="3 5">AB3b</strain>
    </source>
</reference>
<keyword evidence="2" id="KW-0812">Transmembrane</keyword>
<dbReference type="EMBL" id="JWHT01000037">
    <property type="protein sequence ID" value="KIU23053.1"/>
    <property type="molecule type" value="Genomic_DNA"/>
</dbReference>
<reference evidence="4 6" key="2">
    <citation type="submission" date="2019-07" db="EMBL/GenBank/DDBJ databases">
        <title>Genome sequence of Weissella cibaria GK1.</title>
        <authorList>
            <person name="Choi H.-J."/>
        </authorList>
    </citation>
    <scope>NUCLEOTIDE SEQUENCE [LARGE SCALE GENOMIC DNA]</scope>
    <source>
        <strain evidence="4 6">GK1</strain>
    </source>
</reference>
<feature type="transmembrane region" description="Helical" evidence="2">
    <location>
        <begin position="75"/>
        <end position="95"/>
    </location>
</feature>
<evidence type="ECO:0000256" key="2">
    <source>
        <dbReference type="SAM" id="Phobius"/>
    </source>
</evidence>
<dbReference type="Proteomes" id="UP000320012">
    <property type="component" value="Unassembled WGS sequence"/>
</dbReference>
<feature type="region of interest" description="Disordered" evidence="1">
    <location>
        <begin position="1"/>
        <end position="38"/>
    </location>
</feature>
<protein>
    <submittedName>
        <fullName evidence="3">Uncharacterized protein</fullName>
    </submittedName>
</protein>
<evidence type="ECO:0000256" key="1">
    <source>
        <dbReference type="SAM" id="MobiDB-lite"/>
    </source>
</evidence>
<sequence length="96" mass="10913">MFWRKEKTPQGPADYTTDGNDDGLGSVPLQSQPEQVNDHLTRREYRLSGKGRYELDPITHELTPVGKSARLKHRLNIAIIVLAVLIIVTYLILFLL</sequence>
<dbReference type="RefSeq" id="WP_052498629.1">
    <property type="nucleotide sequence ID" value="NZ_CP041193.1"/>
</dbReference>
<proteinExistence type="predicted"/>
<evidence type="ECO:0000313" key="4">
    <source>
        <dbReference type="EMBL" id="TVV27900.1"/>
    </source>
</evidence>
<evidence type="ECO:0000313" key="5">
    <source>
        <dbReference type="Proteomes" id="UP000032289"/>
    </source>
</evidence>
<comment type="caution">
    <text evidence="3">The sequence shown here is derived from an EMBL/GenBank/DDBJ whole genome shotgun (WGS) entry which is preliminary data.</text>
</comment>
<evidence type="ECO:0000313" key="3">
    <source>
        <dbReference type="EMBL" id="KIU23053.1"/>
    </source>
</evidence>
<keyword evidence="2" id="KW-1133">Transmembrane helix</keyword>
<dbReference type="Proteomes" id="UP000032289">
    <property type="component" value="Unassembled WGS sequence"/>
</dbReference>
<accession>A0A0D1JP95</accession>